<evidence type="ECO:0000256" key="2">
    <source>
        <dbReference type="ARBA" id="ARBA00022801"/>
    </source>
</evidence>
<sequence length="293" mass="32481">MAFHVVDNNTPKPKNKKPQKHRNPLKKRKNWFKRLAIAAGVLFVGFLVVLGAYKGYETWNVHQIEAQVSANQKKDAKQRPKVATAATKFANKDISFDQNADIPDAQTLQKYRSLPEKLSFDGYISVPRQAGVSTPIQTLQINEGVSNKVLAYGAGTLKPNQVMGAKDHNYAIAAHNVGYGGGKLMFSPMQNGINVNAQPKAYLTDGRNIYVYQFNKESDSLSGRKVISYRNGGGVASDDVAKNQSVVTLVTCNEDGTWTNNPEKRIVMTAHLIEQVNKYDASDFEKSLFPQIF</sequence>
<dbReference type="GO" id="GO:0008234">
    <property type="term" value="F:cysteine-type peptidase activity"/>
    <property type="evidence" value="ECO:0007669"/>
    <property type="project" value="UniProtKB-KW"/>
</dbReference>
<proteinExistence type="predicted"/>
<evidence type="ECO:0000256" key="4">
    <source>
        <dbReference type="PIRSR" id="PIRSR605754-1"/>
    </source>
</evidence>
<dbReference type="Proteomes" id="UP000030643">
    <property type="component" value="Unassembled WGS sequence"/>
</dbReference>
<feature type="compositionally biased region" description="Basic residues" evidence="5">
    <location>
        <begin position="13"/>
        <end position="26"/>
    </location>
</feature>
<protein>
    <submittedName>
        <fullName evidence="7">Sortase</fullName>
    </submittedName>
</protein>
<feature type="active site" description="Acyl-thioester intermediate" evidence="4">
    <location>
        <position position="252"/>
    </location>
</feature>
<dbReference type="GO" id="GO:0006508">
    <property type="term" value="P:proteolysis"/>
    <property type="evidence" value="ECO:0007669"/>
    <property type="project" value="UniProtKB-KW"/>
</dbReference>
<reference evidence="8" key="1">
    <citation type="journal article" date="2014" name="Genome Announc.">
        <title>Draft genome sequence of Weissella oryzae SG25T, isolated from fermented rice grains.</title>
        <authorList>
            <person name="Tanizawa Y."/>
            <person name="Fujisawa T."/>
            <person name="Mochizuki T."/>
            <person name="Kaminuma E."/>
            <person name="Suzuki Y."/>
            <person name="Nakamura Y."/>
            <person name="Tohno M."/>
        </authorList>
    </citation>
    <scope>NUCLEOTIDE SEQUENCE [LARGE SCALE GENOMIC DNA]</scope>
    <source>
        <strain evidence="8">DSM 25784 / JCM 18191 / LMG 30913 / SG25</strain>
    </source>
</reference>
<dbReference type="AlphaFoldDB" id="A0A069CTC8"/>
<name>A0A069CTC8_WEIOS</name>
<evidence type="ECO:0000256" key="6">
    <source>
        <dbReference type="SAM" id="Phobius"/>
    </source>
</evidence>
<dbReference type="OrthoDB" id="1648028at2"/>
<accession>A0A069CTC8</accession>
<evidence type="ECO:0000256" key="5">
    <source>
        <dbReference type="SAM" id="MobiDB-lite"/>
    </source>
</evidence>
<dbReference type="STRING" id="1329250.WOSG25_070470"/>
<dbReference type="CDD" id="cd06165">
    <property type="entry name" value="Sortase_A"/>
    <property type="match status" value="1"/>
</dbReference>
<dbReference type="Pfam" id="PF04203">
    <property type="entry name" value="Sortase"/>
    <property type="match status" value="1"/>
</dbReference>
<dbReference type="InterPro" id="IPR042007">
    <property type="entry name" value="Sortase_A"/>
</dbReference>
<dbReference type="EMBL" id="DF820490">
    <property type="protein sequence ID" value="GAK31070.1"/>
    <property type="molecule type" value="Genomic_DNA"/>
</dbReference>
<keyword evidence="6" id="KW-0812">Transmembrane</keyword>
<evidence type="ECO:0000313" key="7">
    <source>
        <dbReference type="EMBL" id="GAK31070.1"/>
    </source>
</evidence>
<keyword evidence="6" id="KW-0472">Membrane</keyword>
<evidence type="ECO:0000256" key="1">
    <source>
        <dbReference type="ARBA" id="ARBA00022670"/>
    </source>
</evidence>
<dbReference type="eggNOG" id="COG3764">
    <property type="taxonomic scope" value="Bacteria"/>
</dbReference>
<evidence type="ECO:0000313" key="8">
    <source>
        <dbReference type="Proteomes" id="UP000030643"/>
    </source>
</evidence>
<keyword evidence="6" id="KW-1133">Transmembrane helix</keyword>
<keyword evidence="2" id="KW-0378">Hydrolase</keyword>
<keyword evidence="3" id="KW-0788">Thiol protease</keyword>
<gene>
    <name evidence="7" type="primary">srtA</name>
    <name evidence="7" type="ORF">WOSG25_070470</name>
</gene>
<organism evidence="7 8">
    <name type="scientific">Weissella oryzae (strain DSM 25784 / JCM 18191 / LMG 30913 / SG25)</name>
    <dbReference type="NCBI Taxonomy" id="1329250"/>
    <lineage>
        <taxon>Bacteria</taxon>
        <taxon>Bacillati</taxon>
        <taxon>Bacillota</taxon>
        <taxon>Bacilli</taxon>
        <taxon>Lactobacillales</taxon>
        <taxon>Lactobacillaceae</taxon>
        <taxon>Weissella</taxon>
    </lineage>
</organism>
<dbReference type="RefSeq" id="WP_027699104.1">
    <property type="nucleotide sequence ID" value="NZ_DF820490.1"/>
</dbReference>
<dbReference type="InterPro" id="IPR023365">
    <property type="entry name" value="Sortase_dom-sf"/>
</dbReference>
<dbReference type="InterPro" id="IPR005754">
    <property type="entry name" value="Sortase"/>
</dbReference>
<keyword evidence="1" id="KW-0645">Protease</keyword>
<feature type="region of interest" description="Disordered" evidence="5">
    <location>
        <begin position="1"/>
        <end position="26"/>
    </location>
</feature>
<feature type="active site" description="Proton donor/acceptor" evidence="4">
    <location>
        <position position="175"/>
    </location>
</feature>
<dbReference type="SUPFAM" id="SSF63817">
    <property type="entry name" value="Sortase"/>
    <property type="match status" value="1"/>
</dbReference>
<keyword evidence="8" id="KW-1185">Reference proteome</keyword>
<dbReference type="Gene3D" id="2.40.260.10">
    <property type="entry name" value="Sortase"/>
    <property type="match status" value="1"/>
</dbReference>
<evidence type="ECO:0000256" key="3">
    <source>
        <dbReference type="ARBA" id="ARBA00022807"/>
    </source>
</evidence>
<feature type="transmembrane region" description="Helical" evidence="6">
    <location>
        <begin position="35"/>
        <end position="53"/>
    </location>
</feature>